<dbReference type="Proteomes" id="UP000783686">
    <property type="component" value="Unassembled WGS sequence"/>
</dbReference>
<feature type="chain" id="PRO_5044131712" description="ShKT domain-containing protein" evidence="3">
    <location>
        <begin position="19"/>
        <end position="234"/>
    </location>
</feature>
<dbReference type="EMBL" id="CAJFDH010000005">
    <property type="protein sequence ID" value="CAD5223519.1"/>
    <property type="molecule type" value="Genomic_DNA"/>
</dbReference>
<dbReference type="SMART" id="SM00254">
    <property type="entry name" value="ShKT"/>
    <property type="match status" value="2"/>
</dbReference>
<feature type="region of interest" description="Disordered" evidence="2">
    <location>
        <begin position="212"/>
        <end position="234"/>
    </location>
</feature>
<sequence>MLANIVVVLMMTMFYVDGQGTTAQCPQQPLMVNGMNLCGEGQVYDATQQLCCFTNTNTNTNTQTTQEYCETPLIVNGMSICPPTHPLNQAKGQCCGSTPINGNSANGNCVDLSITGRPNDCVQNANLCNNTVYYDLMTQQCPKTCNRCSASTSTQNGNAIPGCVDGTNAKGVSECPDNKAKCDLPLWREFMTKECPATCNRCNTNPVPVIPPSGGATTTSTTTTTTTTTVPPGR</sequence>
<keyword evidence="6" id="KW-1185">Reference proteome</keyword>
<dbReference type="InterPro" id="IPR003582">
    <property type="entry name" value="ShKT_dom"/>
</dbReference>
<protein>
    <recommendedName>
        <fullName evidence="4">ShKT domain-containing protein</fullName>
    </recommendedName>
</protein>
<dbReference type="EMBL" id="CAJFCW020000005">
    <property type="protein sequence ID" value="CAG9118106.1"/>
    <property type="molecule type" value="Genomic_DNA"/>
</dbReference>
<reference evidence="5" key="1">
    <citation type="submission" date="2020-09" db="EMBL/GenBank/DDBJ databases">
        <authorList>
            <person name="Kikuchi T."/>
        </authorList>
    </citation>
    <scope>NUCLEOTIDE SEQUENCE</scope>
    <source>
        <strain evidence="5">SH1</strain>
    </source>
</reference>
<evidence type="ECO:0000313" key="6">
    <source>
        <dbReference type="Proteomes" id="UP000614601"/>
    </source>
</evidence>
<dbReference type="Gene3D" id="1.10.10.1940">
    <property type="match status" value="2"/>
</dbReference>
<evidence type="ECO:0000256" key="3">
    <source>
        <dbReference type="SAM" id="SignalP"/>
    </source>
</evidence>
<evidence type="ECO:0000259" key="4">
    <source>
        <dbReference type="PROSITE" id="PS51670"/>
    </source>
</evidence>
<comment type="caution">
    <text evidence="5">The sequence shown here is derived from an EMBL/GenBank/DDBJ whole genome shotgun (WGS) entry which is preliminary data.</text>
</comment>
<gene>
    <name evidence="5" type="ORF">BOKJ2_LOCUS10289</name>
</gene>
<comment type="caution">
    <text evidence="1">Lacks conserved residue(s) required for the propagation of feature annotation.</text>
</comment>
<dbReference type="PANTHER" id="PTHR46219">
    <property type="entry name" value="PROTEIN CBG11138"/>
    <property type="match status" value="1"/>
</dbReference>
<evidence type="ECO:0000256" key="2">
    <source>
        <dbReference type="SAM" id="MobiDB-lite"/>
    </source>
</evidence>
<dbReference type="AlphaFoldDB" id="A0A811L777"/>
<accession>A0A811L777</accession>
<dbReference type="Proteomes" id="UP000614601">
    <property type="component" value="Unassembled WGS sequence"/>
</dbReference>
<dbReference type="OrthoDB" id="5868199at2759"/>
<evidence type="ECO:0000256" key="1">
    <source>
        <dbReference type="PROSITE-ProRule" id="PRU01005"/>
    </source>
</evidence>
<name>A0A811L777_9BILA</name>
<dbReference type="Pfam" id="PF01549">
    <property type="entry name" value="ShK"/>
    <property type="match status" value="2"/>
</dbReference>
<feature type="compositionally biased region" description="Low complexity" evidence="2">
    <location>
        <begin position="217"/>
        <end position="234"/>
    </location>
</feature>
<keyword evidence="3" id="KW-0732">Signal</keyword>
<feature type="signal peptide" evidence="3">
    <location>
        <begin position="1"/>
        <end position="18"/>
    </location>
</feature>
<dbReference type="PROSITE" id="PS51670">
    <property type="entry name" value="SHKT"/>
    <property type="match status" value="1"/>
</dbReference>
<evidence type="ECO:0000313" key="5">
    <source>
        <dbReference type="EMBL" id="CAD5223519.1"/>
    </source>
</evidence>
<proteinExistence type="predicted"/>
<dbReference type="PANTHER" id="PTHR46219:SF5">
    <property type="entry name" value="SHKT DOMAIN-CONTAINING PROTEIN"/>
    <property type="match status" value="1"/>
</dbReference>
<feature type="domain" description="ShKT" evidence="4">
    <location>
        <begin position="109"/>
        <end position="148"/>
    </location>
</feature>
<organism evidence="5 6">
    <name type="scientific">Bursaphelenchus okinawaensis</name>
    <dbReference type="NCBI Taxonomy" id="465554"/>
    <lineage>
        <taxon>Eukaryota</taxon>
        <taxon>Metazoa</taxon>
        <taxon>Ecdysozoa</taxon>
        <taxon>Nematoda</taxon>
        <taxon>Chromadorea</taxon>
        <taxon>Rhabditida</taxon>
        <taxon>Tylenchina</taxon>
        <taxon>Tylenchomorpha</taxon>
        <taxon>Aphelenchoidea</taxon>
        <taxon>Aphelenchoididae</taxon>
        <taxon>Bursaphelenchus</taxon>
    </lineage>
</organism>